<dbReference type="KEGG" id="upi:EJG51_013930"/>
<accession>A0A6M4A9S5</accession>
<dbReference type="PROSITE" id="PS51257">
    <property type="entry name" value="PROKAR_LIPOPROTEIN"/>
    <property type="match status" value="1"/>
</dbReference>
<dbReference type="AlphaFoldDB" id="A0A6M4A9S5"/>
<dbReference type="PANTHER" id="PTHR41247:SF1">
    <property type="entry name" value="HTH-TYPE TRANSCRIPTIONAL REPRESSOR YCNK"/>
    <property type="match status" value="1"/>
</dbReference>
<evidence type="ECO:0000313" key="2">
    <source>
        <dbReference type="EMBL" id="QJQ06759.1"/>
    </source>
</evidence>
<proteinExistence type="predicted"/>
<dbReference type="SUPFAM" id="SSF160387">
    <property type="entry name" value="NosL/MerB-like"/>
    <property type="match status" value="1"/>
</dbReference>
<feature type="chain" id="PRO_5026832468" evidence="1">
    <location>
        <begin position="20"/>
        <end position="177"/>
    </location>
</feature>
<reference evidence="2 3" key="1">
    <citation type="journal article" date="2019" name="Int. J. Syst. Evol. Microbiol.">
        <title>Undibacterium piscinae sp. nov., isolated from Korean shiner intestine.</title>
        <authorList>
            <person name="Lee S.Y."/>
            <person name="Kang W."/>
            <person name="Kim P.S."/>
            <person name="Kim H.S."/>
            <person name="Sung H."/>
            <person name="Shin N.R."/>
            <person name="Whon T.W."/>
            <person name="Yun J.H."/>
            <person name="Lee J.Y."/>
            <person name="Lee J.Y."/>
            <person name="Jung M.J."/>
            <person name="Jeong Y.S."/>
            <person name="Tak E.J."/>
            <person name="Han J.E."/>
            <person name="Hyun D.W."/>
            <person name="Kang M.S."/>
            <person name="Lee K.E."/>
            <person name="Lee B.H."/>
            <person name="Bae J.W."/>
        </authorList>
    </citation>
    <scope>NUCLEOTIDE SEQUENCE [LARGE SCALE GENOMIC DNA]</scope>
    <source>
        <strain evidence="2 3">S11R28</strain>
    </source>
</reference>
<evidence type="ECO:0000256" key="1">
    <source>
        <dbReference type="SAM" id="SignalP"/>
    </source>
</evidence>
<evidence type="ECO:0000313" key="3">
    <source>
        <dbReference type="Proteomes" id="UP000274350"/>
    </source>
</evidence>
<organism evidence="2 3">
    <name type="scientific">Undibacterium piscinae</name>
    <dbReference type="NCBI Taxonomy" id="2495591"/>
    <lineage>
        <taxon>Bacteria</taxon>
        <taxon>Pseudomonadati</taxon>
        <taxon>Pseudomonadota</taxon>
        <taxon>Betaproteobacteria</taxon>
        <taxon>Burkholderiales</taxon>
        <taxon>Oxalobacteraceae</taxon>
        <taxon>Undibacterium</taxon>
    </lineage>
</organism>
<dbReference type="Proteomes" id="UP000274350">
    <property type="component" value="Chromosome"/>
</dbReference>
<name>A0A6M4A9S5_9BURK</name>
<dbReference type="Pfam" id="PF05573">
    <property type="entry name" value="NosL"/>
    <property type="match status" value="1"/>
</dbReference>
<dbReference type="OrthoDB" id="982633at2"/>
<feature type="signal peptide" evidence="1">
    <location>
        <begin position="1"/>
        <end position="19"/>
    </location>
</feature>
<protein>
    <submittedName>
        <fullName evidence="2">Nitrous oxide reductase accessory protein NosL</fullName>
    </submittedName>
</protein>
<keyword evidence="3" id="KW-1185">Reference proteome</keyword>
<dbReference type="InterPro" id="IPR008719">
    <property type="entry name" value="N2O_reductase_NosL"/>
</dbReference>
<dbReference type="EMBL" id="CP051152">
    <property type="protein sequence ID" value="QJQ06759.1"/>
    <property type="molecule type" value="Genomic_DNA"/>
</dbReference>
<dbReference type="Gene3D" id="3.30.70.2050">
    <property type="match status" value="1"/>
</dbReference>
<gene>
    <name evidence="2" type="ORF">EJG51_013930</name>
</gene>
<dbReference type="Gene3D" id="3.30.70.2060">
    <property type="match status" value="1"/>
</dbReference>
<sequence>MMITRRKFMFAAVAGTLLASTLTGCGQSDSAKTLAAVEIDPHTTCDLDGMLLTDYAGPKAQIFYAGQDTPVFFCDTVELFNTLLAPEQVKAIAAVYVQDMGKADWEQPRGNWFDAKTGFYVLGSKRHGSMGPTIASFAQETDAKKFAAEFGGKLLRYGEIKPDMVDLSGGALHDTRM</sequence>
<dbReference type="PANTHER" id="PTHR41247">
    <property type="entry name" value="HTH-TYPE TRANSCRIPTIONAL REPRESSOR YCNK"/>
    <property type="match status" value="1"/>
</dbReference>
<keyword evidence="1" id="KW-0732">Signal</keyword>